<dbReference type="EMBL" id="SLXB01000027">
    <property type="protein sequence ID" value="TCO88147.1"/>
    <property type="molecule type" value="Genomic_DNA"/>
</dbReference>
<dbReference type="InterPro" id="IPR027417">
    <property type="entry name" value="P-loop_NTPase"/>
</dbReference>
<dbReference type="Gene3D" id="3.40.50.300">
    <property type="entry name" value="P-loop containing nucleotide triphosphate hydrolases"/>
    <property type="match status" value="1"/>
</dbReference>
<organism evidence="1 2">
    <name type="scientific">Prevotella heparinolytica</name>
    <dbReference type="NCBI Taxonomy" id="28113"/>
    <lineage>
        <taxon>Bacteria</taxon>
        <taxon>Pseudomonadati</taxon>
        <taxon>Bacteroidota</taxon>
        <taxon>Bacteroidia</taxon>
        <taxon>Bacteroidales</taxon>
        <taxon>Bacteroidaceae</taxon>
        <taxon>Bacteroides</taxon>
    </lineage>
</organism>
<dbReference type="RefSeq" id="WP_131927274.1">
    <property type="nucleotide sequence ID" value="NZ_SLXB01000027.1"/>
</dbReference>
<name>A0A4R2M281_9BACE</name>
<dbReference type="Proteomes" id="UP000295600">
    <property type="component" value="Unassembled WGS sequence"/>
</dbReference>
<gene>
    <name evidence="1" type="ORF">EV202_12730</name>
</gene>
<comment type="caution">
    <text evidence="1">The sequence shown here is derived from an EMBL/GenBank/DDBJ whole genome shotgun (WGS) entry which is preliminary data.</text>
</comment>
<sequence length="584" mass="67511">MTKKKKLKISDDEVELRYSNWMAQLIAVMMPWSLYWIAGRASAKTVQVLAERVQEVAQDCKGAPFAWVADTYSDLHKNVIPSLIDGLSLLGWEPGIHYMINQEPPQEWKDRMYNICTDWRNTMVFYTGFNFTFISLDRPAIGAGRSYVGVFGDEVKYFPEEKFTNLLKAVRGFRVKYGNSVWYRSRTLTTDMPNPNHLGEYDWILKLAKQNDKQKILLMLQAGFVYNQTKKEYVAAMQRCKELKEASRADRSLLPKFEAAERSMTLAGKNMKRWEERWIKTRRGTSFFFISSSYVNVDILGEDWFSDEFSEGLEGVLCNILSVIPKLEASQMFYCNLSMGNFYSDGYINEVIDQHPFGWEQDCTVLRYLDTNRPLEAGMDSGNMLSMVFGQKDGKYMRILKELYTLPPNSVRVLADRFLYYFAPHKKKLLKLYYDRSMNNYKSVGADMATQIKKNIETDAEGRRTGWKVQLMSLGQGNIGSNMEYRFFMDLLSGNLERQLFILLIDQYNCPNLKSEMEVTETKIANGPNNSSLIVKQKTGDKLPVHRLPKESTNLTDALKYFTMRKEFLRIWKIGNNVSGAASV</sequence>
<dbReference type="AlphaFoldDB" id="A0A4R2M281"/>
<evidence type="ECO:0000313" key="1">
    <source>
        <dbReference type="EMBL" id="TCO88147.1"/>
    </source>
</evidence>
<reference evidence="1 2" key="1">
    <citation type="submission" date="2019-03" db="EMBL/GenBank/DDBJ databases">
        <title>Genomic Encyclopedia of Type Strains, Phase IV (KMG-IV): sequencing the most valuable type-strain genomes for metagenomic binning, comparative biology and taxonomic classification.</title>
        <authorList>
            <person name="Goeker M."/>
        </authorList>
    </citation>
    <scope>NUCLEOTIDE SEQUENCE [LARGE SCALE GENOMIC DNA]</scope>
    <source>
        <strain evidence="1 2">DSM 23917</strain>
    </source>
</reference>
<evidence type="ECO:0000313" key="2">
    <source>
        <dbReference type="Proteomes" id="UP000295600"/>
    </source>
</evidence>
<protein>
    <submittedName>
        <fullName evidence="1">Uncharacterized protein</fullName>
    </submittedName>
</protein>
<proteinExistence type="predicted"/>
<accession>A0A4R2M281</accession>